<feature type="region of interest" description="Disordered" evidence="1">
    <location>
        <begin position="1"/>
        <end position="28"/>
    </location>
</feature>
<evidence type="ECO:0000313" key="3">
    <source>
        <dbReference type="Proteomes" id="UP001059596"/>
    </source>
</evidence>
<evidence type="ECO:0000313" key="2">
    <source>
        <dbReference type="EMBL" id="KAI8041303.1"/>
    </source>
</evidence>
<reference evidence="2" key="1">
    <citation type="journal article" date="2023" name="Genome Biol. Evol.">
        <title>Long-read-based Genome Assembly of Drosophila gunungcola Reveals Fewer Chemosensory Genes in Flower-breeding Species.</title>
        <authorList>
            <person name="Negi A."/>
            <person name="Liao B.Y."/>
            <person name="Yeh S.D."/>
        </authorList>
    </citation>
    <scope>NUCLEOTIDE SEQUENCE</scope>
    <source>
        <strain evidence="2">Sukarami</strain>
    </source>
</reference>
<comment type="caution">
    <text evidence="2">The sequence shown here is derived from an EMBL/GenBank/DDBJ whole genome shotgun (WGS) entry which is preliminary data.</text>
</comment>
<feature type="region of interest" description="Disordered" evidence="1">
    <location>
        <begin position="120"/>
        <end position="140"/>
    </location>
</feature>
<keyword evidence="3" id="KW-1185">Reference proteome</keyword>
<name>A0A9P9YR89_9MUSC</name>
<evidence type="ECO:0000256" key="1">
    <source>
        <dbReference type="SAM" id="MobiDB-lite"/>
    </source>
</evidence>
<protein>
    <submittedName>
        <fullName evidence="2">Uncharacterized protein</fullName>
    </submittedName>
</protein>
<feature type="compositionally biased region" description="Basic and acidic residues" evidence="1">
    <location>
        <begin position="1"/>
        <end position="17"/>
    </location>
</feature>
<organism evidence="2 3">
    <name type="scientific">Drosophila gunungcola</name>
    <name type="common">fruit fly</name>
    <dbReference type="NCBI Taxonomy" id="103775"/>
    <lineage>
        <taxon>Eukaryota</taxon>
        <taxon>Metazoa</taxon>
        <taxon>Ecdysozoa</taxon>
        <taxon>Arthropoda</taxon>
        <taxon>Hexapoda</taxon>
        <taxon>Insecta</taxon>
        <taxon>Pterygota</taxon>
        <taxon>Neoptera</taxon>
        <taxon>Endopterygota</taxon>
        <taxon>Diptera</taxon>
        <taxon>Brachycera</taxon>
        <taxon>Muscomorpha</taxon>
        <taxon>Ephydroidea</taxon>
        <taxon>Drosophilidae</taxon>
        <taxon>Drosophila</taxon>
        <taxon>Sophophora</taxon>
    </lineage>
</organism>
<dbReference type="EMBL" id="JAMKOV010000003">
    <property type="protein sequence ID" value="KAI8041303.1"/>
    <property type="molecule type" value="Genomic_DNA"/>
</dbReference>
<gene>
    <name evidence="2" type="ORF">M5D96_005559</name>
</gene>
<proteinExistence type="predicted"/>
<sequence>MENGKEKEKETEKERSGAESGIKPTTARGKFWGKDSTVCIERQLSGKLELEEFYTLHATSCPSNEHSPIVRRNSALALNQRVLWVLMKICKSPRGNHPGVRHWVRILWTLLPHRPVPFPSAGKSDAQLTSNNHDNDNDDDMEIRSLCVLP</sequence>
<dbReference type="AlphaFoldDB" id="A0A9P9YR89"/>
<accession>A0A9P9YR89</accession>
<dbReference type="Proteomes" id="UP001059596">
    <property type="component" value="Unassembled WGS sequence"/>
</dbReference>